<dbReference type="GO" id="GO:0071949">
    <property type="term" value="F:FAD binding"/>
    <property type="evidence" value="ECO:0007669"/>
    <property type="project" value="InterPro"/>
</dbReference>
<dbReference type="PROSITE" id="PS51387">
    <property type="entry name" value="FAD_PCMH"/>
    <property type="match status" value="1"/>
</dbReference>
<dbReference type="InterPro" id="IPR016167">
    <property type="entry name" value="FAD-bd_PCMH_sub1"/>
</dbReference>
<dbReference type="Pfam" id="PF01565">
    <property type="entry name" value="FAD_binding_4"/>
    <property type="match status" value="1"/>
</dbReference>
<sequence>MKSCILKKYFASSFIFLGIIFFSCGEKQAADGVLINDISRLNPTYVKQIIPANSLKSLQKAVRLATEKNLKISISGKRHSQGGHAFYDNAVVLDMTHFNQIMDLDVENKIITVQSGTSWEQIQEYINPYNLSVKSMQSSNIFTVGGSMSSNIHGRDARNSLIVKTIQDFRLLLPTGEIVNVSRKENIELFKLVIGGYGLFGVILDITLNLTDNHILQKEAHVIDYTEFPAFFENFILNDPNVELFIARPSIAPSSLLRETVVTIWKRTNIQKPQDDKIFDLQSEKK</sequence>
<dbReference type="AlphaFoldDB" id="A0A382E7P7"/>
<dbReference type="InterPro" id="IPR016169">
    <property type="entry name" value="FAD-bd_PCMH_sub2"/>
</dbReference>
<dbReference type="InterPro" id="IPR016166">
    <property type="entry name" value="FAD-bd_PCMH"/>
</dbReference>
<dbReference type="EMBL" id="UINC01043131">
    <property type="protein sequence ID" value="SVB46728.1"/>
    <property type="molecule type" value="Genomic_DNA"/>
</dbReference>
<gene>
    <name evidence="2" type="ORF">METZ01_LOCUS199582</name>
</gene>
<dbReference type="Gene3D" id="3.30.465.10">
    <property type="match status" value="1"/>
</dbReference>
<evidence type="ECO:0000259" key="1">
    <source>
        <dbReference type="PROSITE" id="PS51387"/>
    </source>
</evidence>
<dbReference type="InterPro" id="IPR006094">
    <property type="entry name" value="Oxid_FAD_bind_N"/>
</dbReference>
<feature type="domain" description="FAD-binding PCMH-type" evidence="1">
    <location>
        <begin position="38"/>
        <end position="213"/>
    </location>
</feature>
<dbReference type="Gene3D" id="3.30.43.10">
    <property type="entry name" value="Uridine Diphospho-n-acetylenolpyruvylglucosamine Reductase, domain 2"/>
    <property type="match status" value="1"/>
</dbReference>
<dbReference type="GO" id="GO:0016899">
    <property type="term" value="F:oxidoreductase activity, acting on the CH-OH group of donors, oxygen as acceptor"/>
    <property type="evidence" value="ECO:0007669"/>
    <property type="project" value="InterPro"/>
</dbReference>
<dbReference type="SUPFAM" id="SSF56176">
    <property type="entry name" value="FAD-binding/transporter-associated domain-like"/>
    <property type="match status" value="1"/>
</dbReference>
<proteinExistence type="predicted"/>
<evidence type="ECO:0000313" key="2">
    <source>
        <dbReference type="EMBL" id="SVB46728.1"/>
    </source>
</evidence>
<dbReference type="PANTHER" id="PTHR43762">
    <property type="entry name" value="L-GULONOLACTONE OXIDASE"/>
    <property type="match status" value="1"/>
</dbReference>
<dbReference type="InterPro" id="IPR010031">
    <property type="entry name" value="FAD_lactone_oxidase-like"/>
</dbReference>
<dbReference type="PROSITE" id="PS51257">
    <property type="entry name" value="PROKAR_LIPOPROTEIN"/>
    <property type="match status" value="1"/>
</dbReference>
<reference evidence="2" key="1">
    <citation type="submission" date="2018-05" db="EMBL/GenBank/DDBJ databases">
        <authorList>
            <person name="Lanie J.A."/>
            <person name="Ng W.-L."/>
            <person name="Kazmierczak K.M."/>
            <person name="Andrzejewski T.M."/>
            <person name="Davidsen T.M."/>
            <person name="Wayne K.J."/>
            <person name="Tettelin H."/>
            <person name="Glass J.I."/>
            <person name="Rusch D."/>
            <person name="Podicherti R."/>
            <person name="Tsui H.-C.T."/>
            <person name="Winkler M.E."/>
        </authorList>
    </citation>
    <scope>NUCLEOTIDE SEQUENCE</scope>
</reference>
<feature type="non-terminal residue" evidence="2">
    <location>
        <position position="286"/>
    </location>
</feature>
<accession>A0A382E7P7</accession>
<name>A0A382E7P7_9ZZZZ</name>
<organism evidence="2">
    <name type="scientific">marine metagenome</name>
    <dbReference type="NCBI Taxonomy" id="408172"/>
    <lineage>
        <taxon>unclassified sequences</taxon>
        <taxon>metagenomes</taxon>
        <taxon>ecological metagenomes</taxon>
    </lineage>
</organism>
<dbReference type="InterPro" id="IPR036318">
    <property type="entry name" value="FAD-bd_PCMH-like_sf"/>
</dbReference>
<dbReference type="PANTHER" id="PTHR43762:SF7">
    <property type="entry name" value="FAD-BINDING PCMH-TYPE DOMAIN-CONTAINING PROTEIN"/>
    <property type="match status" value="1"/>
</dbReference>
<protein>
    <recommendedName>
        <fullName evidence="1">FAD-binding PCMH-type domain-containing protein</fullName>
    </recommendedName>
</protein>